<dbReference type="GO" id="GO:0005524">
    <property type="term" value="F:ATP binding"/>
    <property type="evidence" value="ECO:0007669"/>
    <property type="project" value="UniProtKB-KW"/>
</dbReference>
<proteinExistence type="inferred from homology"/>
<sequence length="439" mass="49353">MNLFDMNENTRQLPLASRMRPEKLDEIVGQLHIIGKDKLLYRAIKADRLGSIILYGPPGVGKTTIARVIANTTKSYFYKLNATNAGIKDLEKIIEEAKFNQNAYQKGTILFIDEIHRFNKTQQDYLLPFVEDGIVILIGATTENPYFEVNNALLSRCRIFELKPLEKDDLITLIDRTLKDQEKGLGKEKIIIDEDAKSFLADQAGGDARSVLNALELAYLTTERNKEGIISITLEVAEQCIQKKAIRYDKNGDNHYDTISAFIESMKHTDPDATLYYLARMLIAGEDVKYIARRICVCASEDIGLANSQALVVATNAFLAVERIGMPEAAKILAHATLYVCCSPKSDTVSRGITQAMADAKQTTNVPIPPFLQDASYKNAQKLGRGVGLDNIHAFKNHYSGKKCMPKELSNRHYFQLTQMGNEKSIQKFLDYLRENRNN</sequence>
<keyword evidence="4" id="KW-0235">DNA replication</keyword>
<dbReference type="Gene3D" id="1.10.3710.10">
    <property type="entry name" value="DNA polymerase III clamp loader subunits, C-terminal domain"/>
    <property type="match status" value="1"/>
</dbReference>
<dbReference type="Pfam" id="PF16193">
    <property type="entry name" value="AAA_assoc_2"/>
    <property type="match status" value="1"/>
</dbReference>
<evidence type="ECO:0000256" key="2">
    <source>
        <dbReference type="ARBA" id="ARBA00008959"/>
    </source>
</evidence>
<evidence type="ECO:0000256" key="4">
    <source>
        <dbReference type="ARBA" id="ARBA00022705"/>
    </source>
</evidence>
<dbReference type="InterPro" id="IPR003593">
    <property type="entry name" value="AAA+_ATPase"/>
</dbReference>
<evidence type="ECO:0000256" key="6">
    <source>
        <dbReference type="ARBA" id="ARBA00022840"/>
    </source>
</evidence>
<dbReference type="AlphaFoldDB" id="A0AAW4VF21"/>
<dbReference type="GO" id="GO:0016887">
    <property type="term" value="F:ATP hydrolysis activity"/>
    <property type="evidence" value="ECO:0007669"/>
    <property type="project" value="InterPro"/>
</dbReference>
<keyword evidence="5" id="KW-0547">Nucleotide-binding</keyword>
<dbReference type="CDD" id="cd18139">
    <property type="entry name" value="HLD_clamp_RarA"/>
    <property type="match status" value="1"/>
</dbReference>
<dbReference type="CDD" id="cd00009">
    <property type="entry name" value="AAA"/>
    <property type="match status" value="1"/>
</dbReference>
<dbReference type="Gene3D" id="1.20.272.10">
    <property type="match status" value="1"/>
</dbReference>
<dbReference type="SUPFAM" id="SSF48019">
    <property type="entry name" value="post-AAA+ oligomerization domain-like"/>
    <property type="match status" value="1"/>
</dbReference>
<dbReference type="InterPro" id="IPR021886">
    <property type="entry name" value="MgsA_C"/>
</dbReference>
<evidence type="ECO:0000256" key="1">
    <source>
        <dbReference type="ARBA" id="ARBA00002393"/>
    </source>
</evidence>
<dbReference type="RefSeq" id="WP_118305874.1">
    <property type="nucleotide sequence ID" value="NZ_JAJDKQ010000002.1"/>
</dbReference>
<organism evidence="8 9">
    <name type="scientific">Faecalibacillus intestinalis</name>
    <dbReference type="NCBI Taxonomy" id="1982626"/>
    <lineage>
        <taxon>Bacteria</taxon>
        <taxon>Bacillati</taxon>
        <taxon>Bacillota</taxon>
        <taxon>Erysipelotrichia</taxon>
        <taxon>Erysipelotrichales</taxon>
        <taxon>Coprobacillaceae</taxon>
        <taxon>Faecalibacillus</taxon>
    </lineage>
</organism>
<dbReference type="InterPro" id="IPR003959">
    <property type="entry name" value="ATPase_AAA_core"/>
</dbReference>
<evidence type="ECO:0000259" key="7">
    <source>
        <dbReference type="SMART" id="SM00382"/>
    </source>
</evidence>
<keyword evidence="6" id="KW-0067">ATP-binding</keyword>
<dbReference type="PANTHER" id="PTHR13779:SF7">
    <property type="entry name" value="ATPASE WRNIP1"/>
    <property type="match status" value="1"/>
</dbReference>
<dbReference type="FunFam" id="1.20.272.10:FF:000001">
    <property type="entry name" value="Putative AAA family ATPase"/>
    <property type="match status" value="1"/>
</dbReference>
<accession>A0AAW4VF21</accession>
<dbReference type="GO" id="GO:0006261">
    <property type="term" value="P:DNA-templated DNA replication"/>
    <property type="evidence" value="ECO:0007669"/>
    <property type="project" value="TreeGrafter"/>
</dbReference>
<dbReference type="Pfam" id="PF12002">
    <property type="entry name" value="MgsA_C"/>
    <property type="match status" value="1"/>
</dbReference>
<dbReference type="FunFam" id="3.40.50.300:FF:000137">
    <property type="entry name" value="Replication-associated recombination protein A"/>
    <property type="match status" value="1"/>
</dbReference>
<dbReference type="GO" id="GO:0003677">
    <property type="term" value="F:DNA binding"/>
    <property type="evidence" value="ECO:0007669"/>
    <property type="project" value="InterPro"/>
</dbReference>
<evidence type="ECO:0000256" key="5">
    <source>
        <dbReference type="ARBA" id="ARBA00022741"/>
    </source>
</evidence>
<gene>
    <name evidence="8" type="ORF">LJD74_02240</name>
</gene>
<comment type="function">
    <text evidence="1">DNA-dependent ATPase that plays important roles in cellular responses to stalled DNA replication processes.</text>
</comment>
<dbReference type="Gene3D" id="1.10.8.60">
    <property type="match status" value="1"/>
</dbReference>
<comment type="similarity">
    <text evidence="2">Belongs to the AAA ATPase family. RarA/MGS1/WRNIP1 subfamily.</text>
</comment>
<dbReference type="FunFam" id="1.10.8.60:FF:000029">
    <property type="entry name" value="Replication-associated recombination protein A"/>
    <property type="match status" value="1"/>
</dbReference>
<dbReference type="Proteomes" id="UP001197827">
    <property type="component" value="Unassembled WGS sequence"/>
</dbReference>
<name>A0AAW4VF21_9FIRM</name>
<dbReference type="GO" id="GO:0008047">
    <property type="term" value="F:enzyme activator activity"/>
    <property type="evidence" value="ECO:0007669"/>
    <property type="project" value="TreeGrafter"/>
</dbReference>
<dbReference type="Pfam" id="PF00004">
    <property type="entry name" value="AAA"/>
    <property type="match status" value="1"/>
</dbReference>
<dbReference type="InterPro" id="IPR027417">
    <property type="entry name" value="P-loop_NTPase"/>
</dbReference>
<dbReference type="SMART" id="SM00382">
    <property type="entry name" value="AAA"/>
    <property type="match status" value="1"/>
</dbReference>
<dbReference type="Gene3D" id="3.40.50.300">
    <property type="entry name" value="P-loop containing nucleotide triphosphate hydrolases"/>
    <property type="match status" value="1"/>
</dbReference>
<dbReference type="InterPro" id="IPR051314">
    <property type="entry name" value="AAA_ATPase_RarA/MGS1/WRNIP1"/>
</dbReference>
<reference evidence="8" key="1">
    <citation type="submission" date="2021-10" db="EMBL/GenBank/DDBJ databases">
        <title>Collection of gut derived symbiotic bacterial strains cultured from healthy donors.</title>
        <authorList>
            <person name="Lin H."/>
            <person name="Littmann E."/>
            <person name="Kohout C."/>
            <person name="Pamer E.G."/>
        </authorList>
    </citation>
    <scope>NUCLEOTIDE SEQUENCE</scope>
    <source>
        <strain evidence="8">DFI.5.2</strain>
    </source>
</reference>
<evidence type="ECO:0000313" key="9">
    <source>
        <dbReference type="Proteomes" id="UP001197827"/>
    </source>
</evidence>
<evidence type="ECO:0000313" key="8">
    <source>
        <dbReference type="EMBL" id="MCB8560827.1"/>
    </source>
</evidence>
<dbReference type="SUPFAM" id="SSF52540">
    <property type="entry name" value="P-loop containing nucleoside triphosphate hydrolases"/>
    <property type="match status" value="1"/>
</dbReference>
<dbReference type="GO" id="GO:0017116">
    <property type="term" value="F:single-stranded DNA helicase activity"/>
    <property type="evidence" value="ECO:0007669"/>
    <property type="project" value="TreeGrafter"/>
</dbReference>
<dbReference type="PANTHER" id="PTHR13779">
    <property type="entry name" value="WERNER HELICASE-INTERACTING PROTEIN 1 FAMILY MEMBER"/>
    <property type="match status" value="1"/>
</dbReference>
<evidence type="ECO:0000256" key="3">
    <source>
        <dbReference type="ARBA" id="ARBA00020776"/>
    </source>
</evidence>
<dbReference type="InterPro" id="IPR032423">
    <property type="entry name" value="AAA_assoc_2"/>
</dbReference>
<feature type="domain" description="AAA+ ATPase" evidence="7">
    <location>
        <begin position="48"/>
        <end position="165"/>
    </location>
</feature>
<dbReference type="GO" id="GO:0000731">
    <property type="term" value="P:DNA synthesis involved in DNA repair"/>
    <property type="evidence" value="ECO:0007669"/>
    <property type="project" value="TreeGrafter"/>
</dbReference>
<protein>
    <recommendedName>
        <fullName evidence="3">Replication-associated recombination protein A</fullName>
    </recommendedName>
</protein>
<dbReference type="EMBL" id="JAJDKQ010000002">
    <property type="protein sequence ID" value="MCB8560827.1"/>
    <property type="molecule type" value="Genomic_DNA"/>
</dbReference>
<dbReference type="InterPro" id="IPR008921">
    <property type="entry name" value="DNA_pol3_clamp-load_cplx_C"/>
</dbReference>
<comment type="caution">
    <text evidence="8">The sequence shown here is derived from an EMBL/GenBank/DDBJ whole genome shotgun (WGS) entry which is preliminary data.</text>
</comment>